<organism evidence="2 3">
    <name type="scientific">Ophiocordyceps sinensis</name>
    <dbReference type="NCBI Taxonomy" id="72228"/>
    <lineage>
        <taxon>Eukaryota</taxon>
        <taxon>Fungi</taxon>
        <taxon>Dikarya</taxon>
        <taxon>Ascomycota</taxon>
        <taxon>Pezizomycotina</taxon>
        <taxon>Sordariomycetes</taxon>
        <taxon>Hypocreomycetidae</taxon>
        <taxon>Hypocreales</taxon>
        <taxon>Ophiocordycipitaceae</taxon>
        <taxon>Ophiocordyceps</taxon>
    </lineage>
</organism>
<dbReference type="Proteomes" id="UP000557566">
    <property type="component" value="Unassembled WGS sequence"/>
</dbReference>
<comment type="caution">
    <text evidence="2">The sequence shown here is derived from an EMBL/GenBank/DDBJ whole genome shotgun (WGS) entry which is preliminary data.</text>
</comment>
<accession>A0A8H4PML6</accession>
<dbReference type="EMBL" id="JAAVMX010000005">
    <property type="protein sequence ID" value="KAF4507712.1"/>
    <property type="molecule type" value="Genomic_DNA"/>
</dbReference>
<proteinExistence type="predicted"/>
<name>A0A8H4PML6_9HYPO</name>
<reference evidence="2 3" key="1">
    <citation type="journal article" date="2020" name="Genome Biol. Evol.">
        <title>A new high-quality draft genome assembly of the Chinese cordyceps Ophiocordyceps sinensis.</title>
        <authorList>
            <person name="Shu R."/>
            <person name="Zhang J."/>
            <person name="Meng Q."/>
            <person name="Zhang H."/>
            <person name="Zhou G."/>
            <person name="Li M."/>
            <person name="Wu P."/>
            <person name="Zhao Y."/>
            <person name="Chen C."/>
            <person name="Qin Q."/>
        </authorList>
    </citation>
    <scope>NUCLEOTIDE SEQUENCE [LARGE SCALE GENOMIC DNA]</scope>
    <source>
        <strain evidence="2 3">IOZ07</strain>
    </source>
</reference>
<sequence>MAISPVARTRASIVASIIFTWWVASLLPHFKTATTSSVAPRFPSIKARWGHDTRYNASKLAIIVDPEPNPLLVPLILHMMAVVPPDWRFLFVGSRESVFSVGRGFGIQVQRSLGRIHLKVLPKPWSFEDDQHRSALWTDLRFYHDVMPKVEWMLKFDRDSILCSNSETSLNDWLDWSWVGAARYGAFRTLFGAPVATSLTRKGNRSDDGFSAHGGLSLRRVSVVKRVLEFQKWYNDSAPEDDWFAKRLQPLPGVKVLSGFHKAFAVENKVVDRPMGYYAPDRGRRLDSEVWSVPETRRKIFEYCPELRYVMDMKLERERCPEDDKRGKAKA</sequence>
<evidence type="ECO:0000259" key="1">
    <source>
        <dbReference type="Pfam" id="PF18922"/>
    </source>
</evidence>
<dbReference type="Pfam" id="PF18922">
    <property type="entry name" value="DUF5672"/>
    <property type="match status" value="1"/>
</dbReference>
<gene>
    <name evidence="2" type="ORF">G6O67_004182</name>
</gene>
<evidence type="ECO:0000313" key="2">
    <source>
        <dbReference type="EMBL" id="KAF4507712.1"/>
    </source>
</evidence>
<keyword evidence="3" id="KW-1185">Reference proteome</keyword>
<dbReference type="AlphaFoldDB" id="A0A8H4PML6"/>
<evidence type="ECO:0000313" key="3">
    <source>
        <dbReference type="Proteomes" id="UP000557566"/>
    </source>
</evidence>
<dbReference type="OrthoDB" id="10025998at2759"/>
<protein>
    <recommendedName>
        <fullName evidence="1">DUF5672 domain-containing protein</fullName>
    </recommendedName>
</protein>
<feature type="domain" description="DUF5672" evidence="1">
    <location>
        <begin position="116"/>
        <end position="277"/>
    </location>
</feature>
<dbReference type="InterPro" id="IPR043729">
    <property type="entry name" value="DUF5672"/>
</dbReference>